<proteinExistence type="predicted"/>
<gene>
    <name evidence="1" type="ORF">GCM10011577_26090</name>
</gene>
<name>A0ABQ1XRG4_9MICC</name>
<dbReference type="Proteomes" id="UP000596938">
    <property type="component" value="Unassembled WGS sequence"/>
</dbReference>
<evidence type="ECO:0000313" key="1">
    <source>
        <dbReference type="EMBL" id="GGH01124.1"/>
    </source>
</evidence>
<sequence>MIQALRCKLNIRHQWHVEHTEDGGIYKRCLRCGKDGGDGDGANNGWALRKWW</sequence>
<evidence type="ECO:0000313" key="2">
    <source>
        <dbReference type="Proteomes" id="UP000596938"/>
    </source>
</evidence>
<keyword evidence="2" id="KW-1185">Reference proteome</keyword>
<protein>
    <submittedName>
        <fullName evidence="1">Uncharacterized protein</fullName>
    </submittedName>
</protein>
<accession>A0ABQ1XRG4</accession>
<dbReference type="EMBL" id="BMKU01000007">
    <property type="protein sequence ID" value="GGH01124.1"/>
    <property type="molecule type" value="Genomic_DNA"/>
</dbReference>
<dbReference type="RefSeq" id="WP_344672564.1">
    <property type="nucleotide sequence ID" value="NZ_BAAAWV010000001.1"/>
</dbReference>
<comment type="caution">
    <text evidence="1">The sequence shown here is derived from an EMBL/GenBank/DDBJ whole genome shotgun (WGS) entry which is preliminary data.</text>
</comment>
<organism evidence="1 2">
    <name type="scientific">Pseudarthrobacter polychromogenes</name>
    <dbReference type="NCBI Taxonomy" id="1676"/>
    <lineage>
        <taxon>Bacteria</taxon>
        <taxon>Bacillati</taxon>
        <taxon>Actinomycetota</taxon>
        <taxon>Actinomycetes</taxon>
        <taxon>Micrococcales</taxon>
        <taxon>Micrococcaceae</taxon>
        <taxon>Pseudarthrobacter</taxon>
    </lineage>
</organism>
<reference evidence="2" key="1">
    <citation type="journal article" date="2019" name="Int. J. Syst. Evol. Microbiol.">
        <title>The Global Catalogue of Microorganisms (GCM) 10K type strain sequencing project: providing services to taxonomists for standard genome sequencing and annotation.</title>
        <authorList>
            <consortium name="The Broad Institute Genomics Platform"/>
            <consortium name="The Broad Institute Genome Sequencing Center for Infectious Disease"/>
            <person name="Wu L."/>
            <person name="Ma J."/>
        </authorList>
    </citation>
    <scope>NUCLEOTIDE SEQUENCE [LARGE SCALE GENOMIC DNA]</scope>
    <source>
        <strain evidence="2">CGMCC 1.1927</strain>
    </source>
</reference>